<keyword evidence="4" id="KW-1185">Reference proteome</keyword>
<comment type="caution">
    <text evidence="3">The sequence shown here is derived from an EMBL/GenBank/DDBJ whole genome shotgun (WGS) entry which is preliminary data.</text>
</comment>
<sequence>MSSQPVLKSSRSSRNLIETTNSRTRTPNTIRIASTTKMFDKLLSSVPSFPVFQKPNLQKLHHKHKTLIAQLTTLQTRLQETTAKHEKAEQTRTYNHDIETPSKEAKRLIQEIKETATLKTKIANVQGEIREVQAVIEYLTNKKREKDARAAKKEEEITLENPFEDPAPDSAFSEKSTLVIEDHSASTRKTLRLERSFEIAKRHYEDVLRQIRNDEKALKDARWTAFQDEEKLDKRCLRCDVCLDQIAKAERSHEMAHEAEDVMRETIKALDRAEKEMKDAELRVTRVGGHGRELEDEGSWINS</sequence>
<evidence type="ECO:0000313" key="4">
    <source>
        <dbReference type="Proteomes" id="UP000696280"/>
    </source>
</evidence>
<organism evidence="3 4">
    <name type="scientific">Hymenoscyphus fraxineus</name>
    <dbReference type="NCBI Taxonomy" id="746836"/>
    <lineage>
        <taxon>Eukaryota</taxon>
        <taxon>Fungi</taxon>
        <taxon>Dikarya</taxon>
        <taxon>Ascomycota</taxon>
        <taxon>Pezizomycotina</taxon>
        <taxon>Leotiomycetes</taxon>
        <taxon>Helotiales</taxon>
        <taxon>Helotiaceae</taxon>
        <taxon>Hymenoscyphus</taxon>
    </lineage>
</organism>
<evidence type="ECO:0000256" key="1">
    <source>
        <dbReference type="SAM" id="Coils"/>
    </source>
</evidence>
<feature type="coiled-coil region" evidence="1">
    <location>
        <begin position="122"/>
        <end position="156"/>
    </location>
</feature>
<dbReference type="Proteomes" id="UP000696280">
    <property type="component" value="Unassembled WGS sequence"/>
</dbReference>
<feature type="coiled-coil region" evidence="1">
    <location>
        <begin position="256"/>
        <end position="283"/>
    </location>
</feature>
<keyword evidence="1" id="KW-0175">Coiled coil</keyword>
<gene>
    <name evidence="3" type="ORF">HYFRA_00004307</name>
</gene>
<feature type="region of interest" description="Disordered" evidence="2">
    <location>
        <begin position="1"/>
        <end position="26"/>
    </location>
</feature>
<dbReference type="AlphaFoldDB" id="A0A9N9KLL9"/>
<protein>
    <submittedName>
        <fullName evidence="3">Uncharacterized protein</fullName>
    </submittedName>
</protein>
<name>A0A9N9KLL9_9HELO</name>
<evidence type="ECO:0000313" key="3">
    <source>
        <dbReference type="EMBL" id="CAG8949975.1"/>
    </source>
</evidence>
<dbReference type="EMBL" id="CAJVRL010000025">
    <property type="protein sequence ID" value="CAG8949975.1"/>
    <property type="molecule type" value="Genomic_DNA"/>
</dbReference>
<proteinExistence type="predicted"/>
<accession>A0A9N9KLL9</accession>
<evidence type="ECO:0000256" key="2">
    <source>
        <dbReference type="SAM" id="MobiDB-lite"/>
    </source>
</evidence>
<reference evidence="3" key="1">
    <citation type="submission" date="2021-07" db="EMBL/GenBank/DDBJ databases">
        <authorList>
            <person name="Durling M."/>
        </authorList>
    </citation>
    <scope>NUCLEOTIDE SEQUENCE</scope>
</reference>